<accession>A0A512M708</accession>
<evidence type="ECO:0000313" key="2">
    <source>
        <dbReference type="Proteomes" id="UP000321577"/>
    </source>
</evidence>
<evidence type="ECO:0000313" key="1">
    <source>
        <dbReference type="EMBL" id="GEP42526.1"/>
    </source>
</evidence>
<evidence type="ECO:0008006" key="3">
    <source>
        <dbReference type="Google" id="ProtNLM"/>
    </source>
</evidence>
<dbReference type="RefSeq" id="WP_146850123.1">
    <property type="nucleotide sequence ID" value="NZ_BKAG01000010.1"/>
</dbReference>
<organism evidence="1 2">
    <name type="scientific">Brevifollis gellanilyticus</name>
    <dbReference type="NCBI Taxonomy" id="748831"/>
    <lineage>
        <taxon>Bacteria</taxon>
        <taxon>Pseudomonadati</taxon>
        <taxon>Verrucomicrobiota</taxon>
        <taxon>Verrucomicrobiia</taxon>
        <taxon>Verrucomicrobiales</taxon>
        <taxon>Verrucomicrobiaceae</taxon>
    </lineage>
</organism>
<dbReference type="AlphaFoldDB" id="A0A512M708"/>
<comment type="caution">
    <text evidence="1">The sequence shown here is derived from an EMBL/GenBank/DDBJ whole genome shotgun (WGS) entry which is preliminary data.</text>
</comment>
<proteinExistence type="predicted"/>
<dbReference type="EMBL" id="BKAG01000010">
    <property type="protein sequence ID" value="GEP42526.1"/>
    <property type="molecule type" value="Genomic_DNA"/>
</dbReference>
<dbReference type="OrthoDB" id="672028at2"/>
<reference evidence="1 2" key="1">
    <citation type="submission" date="2019-07" db="EMBL/GenBank/DDBJ databases">
        <title>Whole genome shotgun sequence of Brevifollis gellanilyticus NBRC 108608.</title>
        <authorList>
            <person name="Hosoyama A."/>
            <person name="Uohara A."/>
            <person name="Ohji S."/>
            <person name="Ichikawa N."/>
        </authorList>
    </citation>
    <scope>NUCLEOTIDE SEQUENCE [LARGE SCALE GENOMIC DNA]</scope>
    <source>
        <strain evidence="1 2">NBRC 108608</strain>
    </source>
</reference>
<dbReference type="Proteomes" id="UP000321577">
    <property type="component" value="Unassembled WGS sequence"/>
</dbReference>
<sequence length="152" mass="16905">MFFIQPSAQDIQRALDSWLWLPLADKAVIRVTAFGDFFLQNDEGIWFLDTLEGKISLVCQSIAQLNELLGTEDGQDHYLFGGFVERAVREGRLLGQGQCYDFKVNPVVGGSISYDNIGIRSFVVAVNLAGQLHDKVRHLPEGTIITGFNISD</sequence>
<name>A0A512M708_9BACT</name>
<gene>
    <name evidence="1" type="ORF">BGE01nite_18170</name>
</gene>
<keyword evidence="2" id="KW-1185">Reference proteome</keyword>
<protein>
    <recommendedName>
        <fullName evidence="3">T6SS immunity protein Tdi1 C-terminal domain-containing protein</fullName>
    </recommendedName>
</protein>